<dbReference type="InterPro" id="IPR011528">
    <property type="entry name" value="NERD"/>
</dbReference>
<dbReference type="PROSITE" id="PS50965">
    <property type="entry name" value="NERD"/>
    <property type="match status" value="1"/>
</dbReference>
<dbReference type="Pfam" id="PF01396">
    <property type="entry name" value="Zn_ribbon_Top1"/>
    <property type="match status" value="1"/>
</dbReference>
<dbReference type="Pfam" id="PF08378">
    <property type="entry name" value="NERD"/>
    <property type="match status" value="1"/>
</dbReference>
<name>A0ABT2NKA6_9RHOB</name>
<dbReference type="EMBL" id="JAOCQF010000001">
    <property type="protein sequence ID" value="MCT8329352.1"/>
    <property type="molecule type" value="Genomic_DNA"/>
</dbReference>
<gene>
    <name evidence="2" type="ORF">N5I32_07495</name>
</gene>
<feature type="domain" description="NERD" evidence="1">
    <location>
        <begin position="25"/>
        <end position="142"/>
    </location>
</feature>
<dbReference type="Proteomes" id="UP001205601">
    <property type="component" value="Unassembled WGS sequence"/>
</dbReference>
<evidence type="ECO:0000313" key="2">
    <source>
        <dbReference type="EMBL" id="MCT8329352.1"/>
    </source>
</evidence>
<dbReference type="InterPro" id="IPR013498">
    <property type="entry name" value="Topo_IA_Znf"/>
</dbReference>
<dbReference type="Gene3D" id="3.30.65.10">
    <property type="entry name" value="Bacterial Topoisomerase I, domain 1"/>
    <property type="match status" value="1"/>
</dbReference>
<comment type="caution">
    <text evidence="2">The sequence shown here is derived from an EMBL/GenBank/DDBJ whole genome shotgun (WGS) entry which is preliminary data.</text>
</comment>
<evidence type="ECO:0000313" key="3">
    <source>
        <dbReference type="Proteomes" id="UP001205601"/>
    </source>
</evidence>
<protein>
    <submittedName>
        <fullName evidence="2">NERD domain-containing protein</fullName>
    </submittedName>
</protein>
<keyword evidence="3" id="KW-1185">Reference proteome</keyword>
<evidence type="ECO:0000259" key="1">
    <source>
        <dbReference type="PROSITE" id="PS50965"/>
    </source>
</evidence>
<organism evidence="2 3">
    <name type="scientific">Albidovulum sediminis</name>
    <dbReference type="NCBI Taxonomy" id="3066345"/>
    <lineage>
        <taxon>Bacteria</taxon>
        <taxon>Pseudomonadati</taxon>
        <taxon>Pseudomonadota</taxon>
        <taxon>Alphaproteobacteria</taxon>
        <taxon>Rhodobacterales</taxon>
        <taxon>Paracoccaceae</taxon>
        <taxon>Albidovulum</taxon>
    </lineage>
</organism>
<proteinExistence type="predicted"/>
<accession>A0ABT2NKA6</accession>
<reference evidence="3" key="1">
    <citation type="submission" date="2023-07" db="EMBL/GenBank/DDBJ databases">
        <title>Defluviimonas sediminis sp. nov., isolated from mangrove sediment.</title>
        <authorList>
            <person name="Liu L."/>
            <person name="Li J."/>
            <person name="Huang Y."/>
            <person name="Pan J."/>
            <person name="Li M."/>
        </authorList>
    </citation>
    <scope>NUCLEOTIDE SEQUENCE [LARGE SCALE GENOMIC DNA]</scope>
    <source>
        <strain evidence="3">FT324</strain>
    </source>
</reference>
<dbReference type="RefSeq" id="WP_261494776.1">
    <property type="nucleotide sequence ID" value="NZ_JAOCQF010000001.1"/>
</dbReference>
<sequence>MELLVVLLTVGVAALYLYLRSPSVIGAAGERRVNATFSRNLDAQDYILLEDLTLPTTQGTTQIDHIVLSRFGIFVVETKNMSGWIFGGESQARWTQVMRGHKARFQNPLRQNYLHVKVVQQLLGVKLDQVENLVAFVGTAEPRTEMPGKVFWSRNDLLNHISAQKNVRFTDTEVRDFANKLRSSALDASKDTRQAHVQHVRGKVSQKETEPLGCPRCGAKMVERANRKTGQSFFGCSRYPKCQGSRQIR</sequence>
<dbReference type="SUPFAM" id="SSF57783">
    <property type="entry name" value="Zinc beta-ribbon"/>
    <property type="match status" value="1"/>
</dbReference>